<dbReference type="OrthoDB" id="425681at2759"/>
<evidence type="ECO:0000256" key="1">
    <source>
        <dbReference type="SAM" id="MobiDB-lite"/>
    </source>
</evidence>
<protein>
    <submittedName>
        <fullName evidence="2">Uncharacterized protein</fullName>
    </submittedName>
</protein>
<gene>
    <name evidence="2" type="ORF">EVAR_59240_1</name>
</gene>
<sequence>MAKPLYSSYYIFHQTIPFPNITNVSERWVCQKKNECRVNSVETLSLRSMCGVSRKDRCRNSDVRCGLEKDAVTRVERAQACIKTDKKNLIIYTRAARPRLRRLQPPKSPSPPPAPVR</sequence>
<feature type="region of interest" description="Disordered" evidence="1">
    <location>
        <begin position="97"/>
        <end position="117"/>
    </location>
</feature>
<feature type="compositionally biased region" description="Pro residues" evidence="1">
    <location>
        <begin position="106"/>
        <end position="117"/>
    </location>
</feature>
<dbReference type="Proteomes" id="UP000299102">
    <property type="component" value="Unassembled WGS sequence"/>
</dbReference>
<evidence type="ECO:0000313" key="3">
    <source>
        <dbReference type="Proteomes" id="UP000299102"/>
    </source>
</evidence>
<dbReference type="AlphaFoldDB" id="A0A4C1ZI54"/>
<reference evidence="2 3" key="1">
    <citation type="journal article" date="2019" name="Commun. Biol.">
        <title>The bagworm genome reveals a unique fibroin gene that provides high tensile strength.</title>
        <authorList>
            <person name="Kono N."/>
            <person name="Nakamura H."/>
            <person name="Ohtoshi R."/>
            <person name="Tomita M."/>
            <person name="Numata K."/>
            <person name="Arakawa K."/>
        </authorList>
    </citation>
    <scope>NUCLEOTIDE SEQUENCE [LARGE SCALE GENOMIC DNA]</scope>
</reference>
<comment type="caution">
    <text evidence="2">The sequence shown here is derived from an EMBL/GenBank/DDBJ whole genome shotgun (WGS) entry which is preliminary data.</text>
</comment>
<organism evidence="2 3">
    <name type="scientific">Eumeta variegata</name>
    <name type="common">Bagworm moth</name>
    <name type="synonym">Eumeta japonica</name>
    <dbReference type="NCBI Taxonomy" id="151549"/>
    <lineage>
        <taxon>Eukaryota</taxon>
        <taxon>Metazoa</taxon>
        <taxon>Ecdysozoa</taxon>
        <taxon>Arthropoda</taxon>
        <taxon>Hexapoda</taxon>
        <taxon>Insecta</taxon>
        <taxon>Pterygota</taxon>
        <taxon>Neoptera</taxon>
        <taxon>Endopterygota</taxon>
        <taxon>Lepidoptera</taxon>
        <taxon>Glossata</taxon>
        <taxon>Ditrysia</taxon>
        <taxon>Tineoidea</taxon>
        <taxon>Psychidae</taxon>
        <taxon>Oiketicinae</taxon>
        <taxon>Eumeta</taxon>
    </lineage>
</organism>
<accession>A0A4C1ZI54</accession>
<name>A0A4C1ZI54_EUMVA</name>
<proteinExistence type="predicted"/>
<keyword evidence="3" id="KW-1185">Reference proteome</keyword>
<evidence type="ECO:0000313" key="2">
    <source>
        <dbReference type="EMBL" id="GBP86794.1"/>
    </source>
</evidence>
<dbReference type="EMBL" id="BGZK01001816">
    <property type="protein sequence ID" value="GBP86794.1"/>
    <property type="molecule type" value="Genomic_DNA"/>
</dbReference>